<evidence type="ECO:0000256" key="4">
    <source>
        <dbReference type="RuleBase" id="RU004262"/>
    </source>
</evidence>
<dbReference type="EMBL" id="MF683264">
    <property type="protein sequence ID" value="ATU82405.1"/>
    <property type="molecule type" value="mRNA"/>
</dbReference>
<dbReference type="PRINTS" id="PR00821">
    <property type="entry name" value="TAGLIPASE"/>
</dbReference>
<dbReference type="PANTHER" id="PTHR11610:SF173">
    <property type="entry name" value="LIPASE DOMAIN-CONTAINING PROTEIN-RELATED"/>
    <property type="match status" value="1"/>
</dbReference>
<dbReference type="GO" id="GO:0005615">
    <property type="term" value="C:extracellular space"/>
    <property type="evidence" value="ECO:0007669"/>
    <property type="project" value="TreeGrafter"/>
</dbReference>
<proteinExistence type="evidence at transcript level"/>
<dbReference type="AlphaFoldDB" id="A0A2K8JR95"/>
<protein>
    <submittedName>
        <fullName evidence="7">Venom lipase</fullName>
    </submittedName>
</protein>
<evidence type="ECO:0000256" key="2">
    <source>
        <dbReference type="ARBA" id="ARBA00010701"/>
    </source>
</evidence>
<dbReference type="Pfam" id="PF00151">
    <property type="entry name" value="Lipase"/>
    <property type="match status" value="1"/>
</dbReference>
<dbReference type="InterPro" id="IPR000734">
    <property type="entry name" value="TAG_lipase"/>
</dbReference>
<dbReference type="CDD" id="cd00707">
    <property type="entry name" value="Pancreat_lipase_like"/>
    <property type="match status" value="1"/>
</dbReference>
<sequence length="326" mass="36611">MNALAVLVLFALNVAYIAGEDIEDLMLRNLREDSDIPMPYGLVDPEEHVKFWLHAKGHEGYELLNIDQKSETHIRFHPKKKTKVIIHGWMVNGEEKFCRTIRLAYLEHHDYNIITVDWSMLSKTMYNMAKAYVAPVGEYVAEMLEYLVKNYHISLADVHIIGHSLGAHVAGAAGSSTRSGKIGRITGLDPAAILFGDNDGLNAADAKFVDVIHTSILGLTGSLGQADFYPNGGGRFWSQPGCGFDIAYCTHTRAYLFFAESIGNKHSFPSLRCEKYKQFLEKQCEHEIVYMGEHVSHKAKGKYFLVTNSEPPFSITLPHELYDKSV</sequence>
<feature type="signal peptide" evidence="5">
    <location>
        <begin position="1"/>
        <end position="19"/>
    </location>
</feature>
<keyword evidence="3" id="KW-0964">Secreted</keyword>
<evidence type="ECO:0000256" key="3">
    <source>
        <dbReference type="ARBA" id="ARBA00022525"/>
    </source>
</evidence>
<dbReference type="GO" id="GO:0016298">
    <property type="term" value="F:lipase activity"/>
    <property type="evidence" value="ECO:0007669"/>
    <property type="project" value="InterPro"/>
</dbReference>
<dbReference type="SUPFAM" id="SSF53474">
    <property type="entry name" value="alpha/beta-Hydrolases"/>
    <property type="match status" value="1"/>
</dbReference>
<keyword evidence="5" id="KW-0732">Signal</keyword>
<dbReference type="PANTHER" id="PTHR11610">
    <property type="entry name" value="LIPASE"/>
    <property type="match status" value="1"/>
</dbReference>
<organism evidence="7">
    <name type="scientific">Lethocerus distinctifemur</name>
    <dbReference type="NCBI Taxonomy" id="280095"/>
    <lineage>
        <taxon>Eukaryota</taxon>
        <taxon>Metazoa</taxon>
        <taxon>Ecdysozoa</taxon>
        <taxon>Arthropoda</taxon>
        <taxon>Hexapoda</taxon>
        <taxon>Insecta</taxon>
        <taxon>Pterygota</taxon>
        <taxon>Neoptera</taxon>
        <taxon>Paraneoptera</taxon>
        <taxon>Hemiptera</taxon>
        <taxon>Heteroptera</taxon>
        <taxon>Panheteroptera</taxon>
        <taxon>Nepomorpha</taxon>
        <taxon>Belostomatidae</taxon>
        <taxon>Lethocerinae</taxon>
        <taxon>Lethocerus</taxon>
    </lineage>
</organism>
<dbReference type="Gene3D" id="3.40.50.1820">
    <property type="entry name" value="alpha/beta hydrolase"/>
    <property type="match status" value="1"/>
</dbReference>
<dbReference type="InterPro" id="IPR029058">
    <property type="entry name" value="AB_hydrolase_fold"/>
</dbReference>
<comment type="similarity">
    <text evidence="2 4">Belongs to the AB hydrolase superfamily. Lipase family.</text>
</comment>
<evidence type="ECO:0000256" key="1">
    <source>
        <dbReference type="ARBA" id="ARBA00004613"/>
    </source>
</evidence>
<comment type="subcellular location">
    <subcellularLocation>
        <location evidence="1">Secreted</location>
    </subcellularLocation>
</comment>
<dbReference type="GO" id="GO:0017171">
    <property type="term" value="F:serine hydrolase activity"/>
    <property type="evidence" value="ECO:0007669"/>
    <property type="project" value="TreeGrafter"/>
</dbReference>
<reference evidence="7" key="1">
    <citation type="journal article" date="2018" name="Cell. Mol. Life Sci.">
        <title>Giant fish-killing water bug reveals ancient and dynamic venom evolution in Heteroptera.</title>
        <authorList>
            <person name="Walker A.A."/>
            <person name="Hernandez-Vargas M.J."/>
            <person name="Corzo G."/>
            <person name="Fry B.G."/>
            <person name="King G.F."/>
        </authorList>
    </citation>
    <scope>NUCLEOTIDE SEQUENCE</scope>
</reference>
<dbReference type="InterPro" id="IPR013818">
    <property type="entry name" value="Lipase"/>
</dbReference>
<feature type="domain" description="Lipase" evidence="6">
    <location>
        <begin position="48"/>
        <end position="313"/>
    </location>
</feature>
<evidence type="ECO:0000256" key="5">
    <source>
        <dbReference type="SAM" id="SignalP"/>
    </source>
</evidence>
<feature type="chain" id="PRO_5014810596" evidence="5">
    <location>
        <begin position="20"/>
        <end position="326"/>
    </location>
</feature>
<evidence type="ECO:0000313" key="7">
    <source>
        <dbReference type="EMBL" id="ATU82405.1"/>
    </source>
</evidence>
<dbReference type="FunFam" id="3.40.50.1820:FF:000076">
    <property type="entry name" value="phospholipase A1"/>
    <property type="match status" value="1"/>
</dbReference>
<dbReference type="GO" id="GO:0016042">
    <property type="term" value="P:lipid catabolic process"/>
    <property type="evidence" value="ECO:0007669"/>
    <property type="project" value="TreeGrafter"/>
</dbReference>
<evidence type="ECO:0000259" key="6">
    <source>
        <dbReference type="Pfam" id="PF00151"/>
    </source>
</evidence>
<name>A0A2K8JR95_9HEMI</name>
<dbReference type="InterPro" id="IPR033906">
    <property type="entry name" value="Lipase_N"/>
</dbReference>
<accession>A0A2K8JR95</accession>